<keyword evidence="1" id="KW-0472">Membrane</keyword>
<feature type="transmembrane region" description="Helical" evidence="1">
    <location>
        <begin position="88"/>
        <end position="108"/>
    </location>
</feature>
<feature type="transmembrane region" description="Helical" evidence="1">
    <location>
        <begin position="233"/>
        <end position="254"/>
    </location>
</feature>
<feature type="transmembrane region" description="Helical" evidence="1">
    <location>
        <begin position="203"/>
        <end position="221"/>
    </location>
</feature>
<feature type="transmembrane region" description="Helical" evidence="1">
    <location>
        <begin position="505"/>
        <end position="528"/>
    </location>
</feature>
<feature type="transmembrane region" description="Helical" evidence="1">
    <location>
        <begin position="151"/>
        <end position="168"/>
    </location>
</feature>
<dbReference type="Proteomes" id="UP000886803">
    <property type="component" value="Unassembled WGS sequence"/>
</dbReference>
<organism evidence="2 3">
    <name type="scientific">Candidatus Gemmiger avicola</name>
    <dbReference type="NCBI Taxonomy" id="2838605"/>
    <lineage>
        <taxon>Bacteria</taxon>
        <taxon>Bacillati</taxon>
        <taxon>Bacillota</taxon>
        <taxon>Clostridia</taxon>
        <taxon>Eubacteriales</taxon>
        <taxon>Gemmiger</taxon>
    </lineage>
</organism>
<dbReference type="EMBL" id="DWYG01000059">
    <property type="protein sequence ID" value="HJB41641.1"/>
    <property type="molecule type" value="Genomic_DNA"/>
</dbReference>
<evidence type="ECO:0000313" key="3">
    <source>
        <dbReference type="Proteomes" id="UP000886803"/>
    </source>
</evidence>
<reference evidence="2" key="2">
    <citation type="submission" date="2021-04" db="EMBL/GenBank/DDBJ databases">
        <authorList>
            <person name="Gilroy R."/>
        </authorList>
    </citation>
    <scope>NUCLEOTIDE SEQUENCE</scope>
    <source>
        <strain evidence="2">ChiBcec8-13705</strain>
    </source>
</reference>
<comment type="caution">
    <text evidence="2">The sequence shown here is derived from an EMBL/GenBank/DDBJ whole genome shotgun (WGS) entry which is preliminary data.</text>
</comment>
<sequence>MTLPHKKLSLPRRTFWAAVAVLTALRLFVTGFQQAYTWVGGAPLDDELMFRAANAISAGQWLGEYDYLTLSKSMFFPVWLALLHALRIPYLLGGVALWCAAALAAAFALRPLWEKRGEDAARFCTLGLYAALCFLPSSWAAYTLRVYRDNIFPALCLLCFAGFAGALLRAGWDPARKPKLAGWAALAGAGLAAGYLSREDAGLFLLPFALGASAVLAVRLARRRRWGMLAGQAVPYLMLAVGIHVFCLLNYTHYGVYTLSDFSSGAFADAMGAMSRVATDSDEGMLSVPADARQKLYDAVPALQPLAYWLEEDPQMINDFRDPELEDYRAGSFYWAIRRAAQFEGIYDSAAGAEAYWAEVASAVNAACDDGTLPTRPGDSGARSGTTQPIRARYVLPTLREALRSLGWVLTFQDCAPYESLRSIGTEEDFAAWSGYLHCGFNGAAEAGRDTPYYSPQQKLVFGVLGAVRWVWAFALPVAFVLAAVRMLRLLIARGGVRRGWAAGLGGWLLLAALLFMAALRCGMIAFVEVSSFGIGTSTMYLATVHPLLLLVSFGALAGTFGTSGKGGGGHAEE</sequence>
<keyword evidence="1" id="KW-1133">Transmembrane helix</keyword>
<protein>
    <submittedName>
        <fullName evidence="2">Uncharacterized protein</fullName>
    </submittedName>
</protein>
<reference evidence="2" key="1">
    <citation type="journal article" date="2021" name="PeerJ">
        <title>Extensive microbial diversity within the chicken gut microbiome revealed by metagenomics and culture.</title>
        <authorList>
            <person name="Gilroy R."/>
            <person name="Ravi A."/>
            <person name="Getino M."/>
            <person name="Pursley I."/>
            <person name="Horton D.L."/>
            <person name="Alikhan N.F."/>
            <person name="Baker D."/>
            <person name="Gharbi K."/>
            <person name="Hall N."/>
            <person name="Watson M."/>
            <person name="Adriaenssens E.M."/>
            <person name="Foster-Nyarko E."/>
            <person name="Jarju S."/>
            <person name="Secka A."/>
            <person name="Antonio M."/>
            <person name="Oren A."/>
            <person name="Chaudhuri R.R."/>
            <person name="La Ragione R."/>
            <person name="Hildebrand F."/>
            <person name="Pallen M.J."/>
        </authorList>
    </citation>
    <scope>NUCLEOTIDE SEQUENCE</scope>
    <source>
        <strain evidence="2">ChiBcec8-13705</strain>
    </source>
</reference>
<feature type="transmembrane region" description="Helical" evidence="1">
    <location>
        <begin position="540"/>
        <end position="561"/>
    </location>
</feature>
<accession>A0A9D2M6N7</accession>
<evidence type="ECO:0000256" key="1">
    <source>
        <dbReference type="SAM" id="Phobius"/>
    </source>
</evidence>
<proteinExistence type="predicted"/>
<name>A0A9D2M6N7_9FIRM</name>
<feature type="transmembrane region" description="Helical" evidence="1">
    <location>
        <begin position="120"/>
        <end position="139"/>
    </location>
</feature>
<keyword evidence="1" id="KW-0812">Transmembrane</keyword>
<dbReference type="AlphaFoldDB" id="A0A9D2M6N7"/>
<feature type="transmembrane region" description="Helical" evidence="1">
    <location>
        <begin position="460"/>
        <end position="485"/>
    </location>
</feature>
<gene>
    <name evidence="2" type="ORF">H9945_04005</name>
</gene>
<feature type="transmembrane region" description="Helical" evidence="1">
    <location>
        <begin position="180"/>
        <end position="197"/>
    </location>
</feature>
<evidence type="ECO:0000313" key="2">
    <source>
        <dbReference type="EMBL" id="HJB41641.1"/>
    </source>
</evidence>